<accession>A0A4C1TAH2</accession>
<protein>
    <submittedName>
        <fullName evidence="1">Uncharacterized protein</fullName>
    </submittedName>
</protein>
<dbReference type="AlphaFoldDB" id="A0A4C1TAH2"/>
<comment type="caution">
    <text evidence="1">The sequence shown here is derived from an EMBL/GenBank/DDBJ whole genome shotgun (WGS) entry which is preliminary data.</text>
</comment>
<gene>
    <name evidence="1" type="ORF">EVAR_72959_1</name>
</gene>
<feature type="non-terminal residue" evidence="1">
    <location>
        <position position="70"/>
    </location>
</feature>
<organism evidence="1 2">
    <name type="scientific">Eumeta variegata</name>
    <name type="common">Bagworm moth</name>
    <name type="synonym">Eumeta japonica</name>
    <dbReference type="NCBI Taxonomy" id="151549"/>
    <lineage>
        <taxon>Eukaryota</taxon>
        <taxon>Metazoa</taxon>
        <taxon>Ecdysozoa</taxon>
        <taxon>Arthropoda</taxon>
        <taxon>Hexapoda</taxon>
        <taxon>Insecta</taxon>
        <taxon>Pterygota</taxon>
        <taxon>Neoptera</taxon>
        <taxon>Endopterygota</taxon>
        <taxon>Lepidoptera</taxon>
        <taxon>Glossata</taxon>
        <taxon>Ditrysia</taxon>
        <taxon>Tineoidea</taxon>
        <taxon>Psychidae</taxon>
        <taxon>Oiketicinae</taxon>
        <taxon>Eumeta</taxon>
    </lineage>
</organism>
<evidence type="ECO:0000313" key="2">
    <source>
        <dbReference type="Proteomes" id="UP000299102"/>
    </source>
</evidence>
<proteinExistence type="predicted"/>
<sequence length="70" mass="7544">RCRSLVSAAGRRAGAGGAKRGWRRYPRLRRVPDGVGASGGAPGRGALSRGRLAPYKIHFSRGRRQCERAV</sequence>
<keyword evidence="2" id="KW-1185">Reference proteome</keyword>
<dbReference type="EMBL" id="BGZK01004890">
    <property type="protein sequence ID" value="GBP11452.1"/>
    <property type="molecule type" value="Genomic_DNA"/>
</dbReference>
<evidence type="ECO:0000313" key="1">
    <source>
        <dbReference type="EMBL" id="GBP11452.1"/>
    </source>
</evidence>
<name>A0A4C1TAH2_EUMVA</name>
<dbReference type="Proteomes" id="UP000299102">
    <property type="component" value="Unassembled WGS sequence"/>
</dbReference>
<feature type="non-terminal residue" evidence="1">
    <location>
        <position position="1"/>
    </location>
</feature>
<reference evidence="1 2" key="1">
    <citation type="journal article" date="2019" name="Commun. Biol.">
        <title>The bagworm genome reveals a unique fibroin gene that provides high tensile strength.</title>
        <authorList>
            <person name="Kono N."/>
            <person name="Nakamura H."/>
            <person name="Ohtoshi R."/>
            <person name="Tomita M."/>
            <person name="Numata K."/>
            <person name="Arakawa K."/>
        </authorList>
    </citation>
    <scope>NUCLEOTIDE SEQUENCE [LARGE SCALE GENOMIC DNA]</scope>
</reference>